<comment type="pathway">
    <text evidence="2">Carbohydrate degradation; pentose phosphate pathway; D-ribose 5-phosphate from D-ribulose 5-phosphate (non-oxidative stage): step 1/1.</text>
</comment>
<dbReference type="CDD" id="cd01398">
    <property type="entry name" value="RPI_A"/>
    <property type="match status" value="1"/>
</dbReference>
<evidence type="ECO:0000313" key="4">
    <source>
        <dbReference type="Proteomes" id="UP001198163"/>
    </source>
</evidence>
<dbReference type="GO" id="GO:0005829">
    <property type="term" value="C:cytosol"/>
    <property type="evidence" value="ECO:0007669"/>
    <property type="project" value="TreeGrafter"/>
</dbReference>
<dbReference type="Pfam" id="PF06026">
    <property type="entry name" value="Rib_5-P_isom_A"/>
    <property type="match status" value="1"/>
</dbReference>
<organism evidence="3 4">
    <name type="scientific">Teretinema zuelzerae</name>
    <dbReference type="NCBI Taxonomy" id="156"/>
    <lineage>
        <taxon>Bacteria</taxon>
        <taxon>Pseudomonadati</taxon>
        <taxon>Spirochaetota</taxon>
        <taxon>Spirochaetia</taxon>
        <taxon>Spirochaetales</taxon>
        <taxon>Treponemataceae</taxon>
        <taxon>Teretinema</taxon>
    </lineage>
</organism>
<dbReference type="PANTHER" id="PTHR11934">
    <property type="entry name" value="RIBOSE-5-PHOSPHATE ISOMERASE"/>
    <property type="match status" value="1"/>
</dbReference>
<dbReference type="InterPro" id="IPR004788">
    <property type="entry name" value="Ribose5P_isomerase_type_A"/>
</dbReference>
<feature type="active site" description="Proton acceptor" evidence="2">
    <location>
        <position position="115"/>
    </location>
</feature>
<sequence length="236" mass="24905">MKDELKILAARTAVDELVARGRIRSGMKLGLGTGSTAMPAVRRIGELIADGTLSGICAVATSFQTTIACENLGIPVYSMNSRQIGGSLDLAIDGADEISPEKHLIKGGGAALLLEKIVAYNSAEFVVVADGSKAVSSLGTKFALPVEIIPEARISVAAALKKLGADAVLREGVRKAGPVVTDNGNLILDCLWASPVQADEMEYEINRITGVVENGFFTRILPSVWIAREDGTIDRR</sequence>
<protein>
    <recommendedName>
        <fullName evidence="2">Ribose-5-phosphate isomerase A</fullName>
        <ecNumber evidence="2">5.3.1.6</ecNumber>
    </recommendedName>
    <alternativeName>
        <fullName evidence="2">Phosphoriboisomerase A</fullName>
        <shortName evidence="2">PRI</shortName>
    </alternativeName>
</protein>
<feature type="binding site" evidence="2">
    <location>
        <position position="133"/>
    </location>
    <ligand>
        <name>substrate</name>
    </ligand>
</feature>
<dbReference type="AlphaFoldDB" id="A0AAE3EHF6"/>
<dbReference type="GO" id="GO:0006014">
    <property type="term" value="P:D-ribose metabolic process"/>
    <property type="evidence" value="ECO:0007669"/>
    <property type="project" value="TreeGrafter"/>
</dbReference>
<feature type="binding site" evidence="2">
    <location>
        <begin position="93"/>
        <end position="96"/>
    </location>
    <ligand>
        <name>substrate</name>
    </ligand>
</feature>
<dbReference type="RefSeq" id="WP_230753377.1">
    <property type="nucleotide sequence ID" value="NZ_JAINWA010000001.1"/>
</dbReference>
<dbReference type="InterPro" id="IPR020672">
    <property type="entry name" value="Ribose5P_isomerase_typA_subgr"/>
</dbReference>
<dbReference type="Gene3D" id="3.40.50.1360">
    <property type="match status" value="1"/>
</dbReference>
<proteinExistence type="inferred from homology"/>
<accession>A0AAE3EHF6</accession>
<dbReference type="InterPro" id="IPR037171">
    <property type="entry name" value="NagB/RpiA_transferase-like"/>
</dbReference>
<dbReference type="Gene3D" id="3.30.70.260">
    <property type="match status" value="1"/>
</dbReference>
<dbReference type="EMBL" id="JAINWA010000001">
    <property type="protein sequence ID" value="MCD1653856.1"/>
    <property type="molecule type" value="Genomic_DNA"/>
</dbReference>
<dbReference type="GO" id="GO:0009052">
    <property type="term" value="P:pentose-phosphate shunt, non-oxidative branch"/>
    <property type="evidence" value="ECO:0007669"/>
    <property type="project" value="UniProtKB-UniRule"/>
</dbReference>
<dbReference type="SUPFAM" id="SSF75445">
    <property type="entry name" value="D-ribose-5-phosphate isomerase (RpiA), lid domain"/>
    <property type="match status" value="1"/>
</dbReference>
<comment type="function">
    <text evidence="2">Catalyzes the reversible conversion of ribose-5-phosphate to ribulose 5-phosphate.</text>
</comment>
<keyword evidence="4" id="KW-1185">Reference proteome</keyword>
<dbReference type="GO" id="GO:0004751">
    <property type="term" value="F:ribose-5-phosphate isomerase activity"/>
    <property type="evidence" value="ECO:0007669"/>
    <property type="project" value="UniProtKB-UniRule"/>
</dbReference>
<comment type="caution">
    <text evidence="3">The sequence shown here is derived from an EMBL/GenBank/DDBJ whole genome shotgun (WGS) entry which is preliminary data.</text>
</comment>
<reference evidence="3" key="1">
    <citation type="submission" date="2021-08" db="EMBL/GenBank/DDBJ databases">
        <title>Comparative analyses of Brucepasteria parasyntrophica and Teretinema zuelzerae.</title>
        <authorList>
            <person name="Song Y."/>
            <person name="Brune A."/>
        </authorList>
    </citation>
    <scope>NUCLEOTIDE SEQUENCE</scope>
    <source>
        <strain evidence="3">DSM 1903</strain>
    </source>
</reference>
<dbReference type="Proteomes" id="UP001198163">
    <property type="component" value="Unassembled WGS sequence"/>
</dbReference>
<gene>
    <name evidence="2 3" type="primary">rpiA</name>
    <name evidence="3" type="ORF">K7J14_03975</name>
</gene>
<name>A0AAE3EHF6_9SPIR</name>
<dbReference type="PANTHER" id="PTHR11934:SF0">
    <property type="entry name" value="RIBOSE-5-PHOSPHATE ISOMERASE"/>
    <property type="match status" value="1"/>
</dbReference>
<dbReference type="SUPFAM" id="SSF100950">
    <property type="entry name" value="NagB/RpiA/CoA transferase-like"/>
    <property type="match status" value="1"/>
</dbReference>
<dbReference type="EC" id="5.3.1.6" evidence="2"/>
<dbReference type="HAMAP" id="MF_00170">
    <property type="entry name" value="Rib_5P_isom_A"/>
    <property type="match status" value="1"/>
</dbReference>
<comment type="catalytic activity">
    <reaction evidence="2">
        <text>aldehydo-D-ribose 5-phosphate = D-ribulose 5-phosphate</text>
        <dbReference type="Rhea" id="RHEA:14657"/>
        <dbReference type="ChEBI" id="CHEBI:58121"/>
        <dbReference type="ChEBI" id="CHEBI:58273"/>
        <dbReference type="EC" id="5.3.1.6"/>
    </reaction>
</comment>
<comment type="similarity">
    <text evidence="2">Belongs to the ribose 5-phosphate isomerase family.</text>
</comment>
<dbReference type="NCBIfam" id="NF001924">
    <property type="entry name" value="PRK00702.1"/>
    <property type="match status" value="1"/>
</dbReference>
<feature type="binding site" evidence="2">
    <location>
        <begin position="33"/>
        <end position="36"/>
    </location>
    <ligand>
        <name>substrate</name>
    </ligand>
</feature>
<keyword evidence="1 2" id="KW-0413">Isomerase</keyword>
<evidence type="ECO:0000256" key="2">
    <source>
        <dbReference type="HAMAP-Rule" id="MF_00170"/>
    </source>
</evidence>
<dbReference type="NCBIfam" id="TIGR00021">
    <property type="entry name" value="rpiA"/>
    <property type="match status" value="1"/>
</dbReference>
<evidence type="ECO:0000313" key="3">
    <source>
        <dbReference type="EMBL" id="MCD1653856.1"/>
    </source>
</evidence>
<evidence type="ECO:0000256" key="1">
    <source>
        <dbReference type="ARBA" id="ARBA00023235"/>
    </source>
</evidence>
<feature type="binding site" evidence="2">
    <location>
        <begin position="106"/>
        <end position="109"/>
    </location>
    <ligand>
        <name>substrate</name>
    </ligand>
</feature>
<comment type="subunit">
    <text evidence="2">Homodimer.</text>
</comment>